<dbReference type="AlphaFoldDB" id="A0A1F6ETG7"/>
<protein>
    <submittedName>
        <fullName evidence="1">Uncharacterized protein</fullName>
    </submittedName>
</protein>
<reference evidence="1 2" key="1">
    <citation type="journal article" date="2016" name="Nat. Commun.">
        <title>Thousands of microbial genomes shed light on interconnected biogeochemical processes in an aquifer system.</title>
        <authorList>
            <person name="Anantharaman K."/>
            <person name="Brown C.T."/>
            <person name="Hug L.A."/>
            <person name="Sharon I."/>
            <person name="Castelle C.J."/>
            <person name="Probst A.J."/>
            <person name="Thomas B.C."/>
            <person name="Singh A."/>
            <person name="Wilkins M.J."/>
            <person name="Karaoz U."/>
            <person name="Brodie E.L."/>
            <person name="Williams K.H."/>
            <person name="Hubbard S.S."/>
            <person name="Banfield J.F."/>
        </authorList>
    </citation>
    <scope>NUCLEOTIDE SEQUENCE [LARGE SCALE GENOMIC DNA]</scope>
</reference>
<dbReference type="Proteomes" id="UP000177215">
    <property type="component" value="Unassembled WGS sequence"/>
</dbReference>
<evidence type="ECO:0000313" key="1">
    <source>
        <dbReference type="EMBL" id="OGG76900.1"/>
    </source>
</evidence>
<accession>A0A1F6ETG7</accession>
<dbReference type="STRING" id="1798515.A3B35_00940"/>
<organism evidence="1 2">
    <name type="scientific">Candidatus Kaiserbacteria bacterium RIFCSPLOWO2_01_FULL_54_24</name>
    <dbReference type="NCBI Taxonomy" id="1798515"/>
    <lineage>
        <taxon>Bacteria</taxon>
        <taxon>Candidatus Kaiseribacteriota</taxon>
    </lineage>
</organism>
<name>A0A1F6ETG7_9BACT</name>
<comment type="caution">
    <text evidence="1">The sequence shown here is derived from an EMBL/GenBank/DDBJ whole genome shotgun (WGS) entry which is preliminary data.</text>
</comment>
<dbReference type="EMBL" id="MFMC01000032">
    <property type="protein sequence ID" value="OGG76900.1"/>
    <property type="molecule type" value="Genomic_DNA"/>
</dbReference>
<proteinExistence type="predicted"/>
<evidence type="ECO:0000313" key="2">
    <source>
        <dbReference type="Proteomes" id="UP000177215"/>
    </source>
</evidence>
<sequence>MFERHFQSRIGVEETRQDVCDKKSLAVVRVFLFARIVEMHFAVKKERHADFFHLFQHVLCFKYRTVPPLRICRRAIGI</sequence>
<gene>
    <name evidence="1" type="ORF">A3B35_00940</name>
</gene>